<evidence type="ECO:0000259" key="4">
    <source>
        <dbReference type="PROSITE" id="PS51118"/>
    </source>
</evidence>
<dbReference type="AlphaFoldDB" id="A0A1I1N1N8"/>
<keyword evidence="6" id="KW-1185">Reference proteome</keyword>
<dbReference type="OrthoDB" id="7351781at2"/>
<dbReference type="PANTHER" id="PTHR33204:SF37">
    <property type="entry name" value="HTH-TYPE TRANSCRIPTIONAL REGULATOR YODB"/>
    <property type="match status" value="1"/>
</dbReference>
<evidence type="ECO:0000256" key="2">
    <source>
        <dbReference type="ARBA" id="ARBA00023125"/>
    </source>
</evidence>
<dbReference type="RefSeq" id="WP_093447373.1">
    <property type="nucleotide sequence ID" value="NZ_FNZG01000001.1"/>
</dbReference>
<dbReference type="GO" id="GO:0003677">
    <property type="term" value="F:DNA binding"/>
    <property type="evidence" value="ECO:0007669"/>
    <property type="project" value="UniProtKB-KW"/>
</dbReference>
<proteinExistence type="predicted"/>
<accession>A0A1I1N1N8</accession>
<feature type="domain" description="HTH hxlR-type" evidence="4">
    <location>
        <begin position="81"/>
        <end position="176"/>
    </location>
</feature>
<dbReference type="STRING" id="517719.SAMN05421762_2591"/>
<keyword evidence="2" id="KW-0238">DNA-binding</keyword>
<name>A0A1I1N1N8_9RHOB</name>
<dbReference type="EMBL" id="FOLX01000001">
    <property type="protein sequence ID" value="SFC88763.1"/>
    <property type="molecule type" value="Genomic_DNA"/>
</dbReference>
<evidence type="ECO:0000256" key="3">
    <source>
        <dbReference type="ARBA" id="ARBA00023163"/>
    </source>
</evidence>
<keyword evidence="1" id="KW-0805">Transcription regulation</keyword>
<dbReference type="Gene3D" id="1.10.10.10">
    <property type="entry name" value="Winged helix-like DNA-binding domain superfamily/Winged helix DNA-binding domain"/>
    <property type="match status" value="2"/>
</dbReference>
<dbReference type="InterPro" id="IPR036388">
    <property type="entry name" value="WH-like_DNA-bd_sf"/>
</dbReference>
<gene>
    <name evidence="5" type="ORF">SAMN05421762_2591</name>
</gene>
<organism evidence="5 6">
    <name type="scientific">Pseudooceanicola nitratireducens</name>
    <dbReference type="NCBI Taxonomy" id="517719"/>
    <lineage>
        <taxon>Bacteria</taxon>
        <taxon>Pseudomonadati</taxon>
        <taxon>Pseudomonadota</taxon>
        <taxon>Alphaproteobacteria</taxon>
        <taxon>Rhodobacterales</taxon>
        <taxon>Paracoccaceae</taxon>
        <taxon>Pseudooceanicola</taxon>
    </lineage>
</organism>
<reference evidence="5 6" key="1">
    <citation type="submission" date="2016-10" db="EMBL/GenBank/DDBJ databases">
        <authorList>
            <person name="de Groot N.N."/>
        </authorList>
    </citation>
    <scope>NUCLEOTIDE SEQUENCE [LARGE SCALE GENOMIC DNA]</scope>
    <source>
        <strain evidence="5 6">DSM 29619</strain>
    </source>
</reference>
<keyword evidence="3" id="KW-0804">Transcription</keyword>
<dbReference type="InterPro" id="IPR002577">
    <property type="entry name" value="HTH_HxlR"/>
</dbReference>
<dbReference type="Pfam" id="PF01638">
    <property type="entry name" value="HxlR"/>
    <property type="match status" value="2"/>
</dbReference>
<dbReference type="InterPro" id="IPR036390">
    <property type="entry name" value="WH_DNA-bd_sf"/>
</dbReference>
<sequence>MDITLLVNVTARAWSLDILARIAEGTPCRQAPLIAATGAGRTAFAASLSHLMSLGLLERNPGHGHPLRPEFRLTQDGERIAPIAARIIGTVRNRPEAPLLRRSWTVPVLVVTAQPCFFGEIRQKLTPITDRALSQSLLKLETEKMVEREVDTTARPPRPSYRAVDLGSRIAQAVVA</sequence>
<evidence type="ECO:0000256" key="1">
    <source>
        <dbReference type="ARBA" id="ARBA00023015"/>
    </source>
</evidence>
<protein>
    <submittedName>
        <fullName evidence="5">Transcriptional regulator, HxlR family</fullName>
    </submittedName>
</protein>
<evidence type="ECO:0000313" key="6">
    <source>
        <dbReference type="Proteomes" id="UP000231644"/>
    </source>
</evidence>
<evidence type="ECO:0000313" key="5">
    <source>
        <dbReference type="EMBL" id="SFC88763.1"/>
    </source>
</evidence>
<dbReference type="Proteomes" id="UP000231644">
    <property type="component" value="Unassembled WGS sequence"/>
</dbReference>
<dbReference type="SUPFAM" id="SSF46785">
    <property type="entry name" value="Winged helix' DNA-binding domain"/>
    <property type="match status" value="2"/>
</dbReference>
<dbReference type="PANTHER" id="PTHR33204">
    <property type="entry name" value="TRANSCRIPTIONAL REGULATOR, MARR FAMILY"/>
    <property type="match status" value="1"/>
</dbReference>
<dbReference type="PROSITE" id="PS51118">
    <property type="entry name" value="HTH_HXLR"/>
    <property type="match status" value="1"/>
</dbReference>